<reference evidence="13 14" key="1">
    <citation type="journal article" date="2011" name="Stand. Genomic Sci.">
        <title>Complete genome sequence of 'Thioalkalivibrio sulfidophilus' HL-EbGr7.</title>
        <authorList>
            <person name="Muyzer G."/>
            <person name="Sorokin D.Y."/>
            <person name="Mavromatis K."/>
            <person name="Lapidus A."/>
            <person name="Clum A."/>
            <person name="Ivanova N."/>
            <person name="Pati A."/>
            <person name="d'Haeseleer P."/>
            <person name="Woyke T."/>
            <person name="Kyrpides N.C."/>
        </authorList>
    </citation>
    <scope>NUCLEOTIDE SEQUENCE [LARGE SCALE GENOMIC DNA]</scope>
    <source>
        <strain evidence="13 14">HL-EbGR7</strain>
    </source>
</reference>
<dbReference type="CDD" id="cd02165">
    <property type="entry name" value="NMNAT"/>
    <property type="match status" value="1"/>
</dbReference>
<dbReference type="GO" id="GO:0005524">
    <property type="term" value="F:ATP binding"/>
    <property type="evidence" value="ECO:0007669"/>
    <property type="project" value="UniProtKB-KW"/>
</dbReference>
<dbReference type="GO" id="GO:0016787">
    <property type="term" value="F:hydrolase activity"/>
    <property type="evidence" value="ECO:0007669"/>
    <property type="project" value="UniProtKB-KW"/>
</dbReference>
<comment type="function">
    <text evidence="1 11">Catalyzes the reversible adenylation of nicotinate mononucleotide (NaMN) to nicotinic acid adenine dinucleotide (NaAD).</text>
</comment>
<dbReference type="Proteomes" id="UP000002383">
    <property type="component" value="Chromosome"/>
</dbReference>
<comment type="catalytic activity">
    <reaction evidence="10 11">
        <text>nicotinate beta-D-ribonucleotide + ATP + H(+) = deamido-NAD(+) + diphosphate</text>
        <dbReference type="Rhea" id="RHEA:22860"/>
        <dbReference type="ChEBI" id="CHEBI:15378"/>
        <dbReference type="ChEBI" id="CHEBI:30616"/>
        <dbReference type="ChEBI" id="CHEBI:33019"/>
        <dbReference type="ChEBI" id="CHEBI:57502"/>
        <dbReference type="ChEBI" id="CHEBI:58437"/>
        <dbReference type="EC" id="2.7.7.18"/>
    </reaction>
</comment>
<dbReference type="AlphaFoldDB" id="B8GV09"/>
<sequence length="220" mass="24499">MLGILGGTFDPIHFGHLRPALEVMEHLRLDEVRFVPCRIPPHRRTPVASVEHRLAMVERAVHGQPGFVVDRRELDRDGPSYSVDTLESLRAELGNDTPLCLMMGMDAFAGLPSWHRWEEILKLAHIVVAHRPGSPASHDLGDWATEAATRDLNELRARPAGAVWFQPVTQLDISATAIRAMLRRGESPRYLMPSSVLDYIRAQGLYLDASPTQGAATRFA</sequence>
<evidence type="ECO:0000256" key="7">
    <source>
        <dbReference type="ARBA" id="ARBA00022741"/>
    </source>
</evidence>
<dbReference type="PANTHER" id="PTHR39321:SF3">
    <property type="entry name" value="PHOSPHOPANTETHEINE ADENYLYLTRANSFERASE"/>
    <property type="match status" value="1"/>
</dbReference>
<name>B8GV09_THISH</name>
<evidence type="ECO:0000256" key="10">
    <source>
        <dbReference type="ARBA" id="ARBA00048721"/>
    </source>
</evidence>
<dbReference type="OrthoDB" id="5295945at2"/>
<evidence type="ECO:0000256" key="8">
    <source>
        <dbReference type="ARBA" id="ARBA00022840"/>
    </source>
</evidence>
<comment type="similarity">
    <text evidence="3 11">Belongs to the NadD family.</text>
</comment>
<evidence type="ECO:0000256" key="9">
    <source>
        <dbReference type="ARBA" id="ARBA00023027"/>
    </source>
</evidence>
<dbReference type="InterPro" id="IPR005248">
    <property type="entry name" value="NadD/NMNAT"/>
</dbReference>
<keyword evidence="7 11" id="KW-0547">Nucleotide-binding</keyword>
<gene>
    <name evidence="11" type="primary">nadD</name>
    <name evidence="13" type="ordered locus">Tgr7_2275</name>
</gene>
<keyword evidence="6 11" id="KW-0548">Nucleotidyltransferase</keyword>
<dbReference type="HOGENOM" id="CLU_069765_0_0_6"/>
<proteinExistence type="inferred from homology"/>
<keyword evidence="9 11" id="KW-0520">NAD</keyword>
<evidence type="ECO:0000256" key="3">
    <source>
        <dbReference type="ARBA" id="ARBA00009014"/>
    </source>
</evidence>
<keyword evidence="13" id="KW-0378">Hydrolase</keyword>
<evidence type="ECO:0000256" key="6">
    <source>
        <dbReference type="ARBA" id="ARBA00022695"/>
    </source>
</evidence>
<dbReference type="HAMAP" id="MF_00244">
    <property type="entry name" value="NaMN_adenylyltr"/>
    <property type="match status" value="1"/>
</dbReference>
<dbReference type="Gene3D" id="3.40.50.620">
    <property type="entry name" value="HUPs"/>
    <property type="match status" value="1"/>
</dbReference>
<dbReference type="PANTHER" id="PTHR39321">
    <property type="entry name" value="NICOTINATE-NUCLEOTIDE ADENYLYLTRANSFERASE-RELATED"/>
    <property type="match status" value="1"/>
</dbReference>
<feature type="domain" description="Cytidyltransferase-like" evidence="12">
    <location>
        <begin position="4"/>
        <end position="180"/>
    </location>
</feature>
<dbReference type="NCBIfam" id="NF000840">
    <property type="entry name" value="PRK00071.1-3"/>
    <property type="match status" value="1"/>
</dbReference>
<dbReference type="RefSeq" id="WP_012638831.1">
    <property type="nucleotide sequence ID" value="NC_011901.1"/>
</dbReference>
<dbReference type="UniPathway" id="UPA00253">
    <property type="reaction ID" value="UER00332"/>
</dbReference>
<evidence type="ECO:0000256" key="11">
    <source>
        <dbReference type="HAMAP-Rule" id="MF_00244"/>
    </source>
</evidence>
<keyword evidence="5 11" id="KW-0808">Transferase</keyword>
<dbReference type="NCBIfam" id="TIGR00482">
    <property type="entry name" value="nicotinate (nicotinamide) nucleotide adenylyltransferase"/>
    <property type="match status" value="1"/>
</dbReference>
<dbReference type="NCBIfam" id="NF000839">
    <property type="entry name" value="PRK00071.1-1"/>
    <property type="match status" value="1"/>
</dbReference>
<evidence type="ECO:0000313" key="14">
    <source>
        <dbReference type="Proteomes" id="UP000002383"/>
    </source>
</evidence>
<keyword evidence="4 11" id="KW-0662">Pyridine nucleotide biosynthesis</keyword>
<dbReference type="SUPFAM" id="SSF52374">
    <property type="entry name" value="Nucleotidylyl transferase"/>
    <property type="match status" value="1"/>
</dbReference>
<dbReference type="NCBIfam" id="TIGR00125">
    <property type="entry name" value="cyt_tran_rel"/>
    <property type="match status" value="1"/>
</dbReference>
<keyword evidence="14" id="KW-1185">Reference proteome</keyword>
<dbReference type="KEGG" id="tgr:Tgr7_2275"/>
<dbReference type="GO" id="GO:0004515">
    <property type="term" value="F:nicotinate-nucleotide adenylyltransferase activity"/>
    <property type="evidence" value="ECO:0007669"/>
    <property type="project" value="UniProtKB-UniRule"/>
</dbReference>
<organism evidence="13 14">
    <name type="scientific">Thioalkalivibrio sulfidiphilus (strain HL-EbGR7)</name>
    <dbReference type="NCBI Taxonomy" id="396588"/>
    <lineage>
        <taxon>Bacteria</taxon>
        <taxon>Pseudomonadati</taxon>
        <taxon>Pseudomonadota</taxon>
        <taxon>Gammaproteobacteria</taxon>
        <taxon>Chromatiales</taxon>
        <taxon>Ectothiorhodospiraceae</taxon>
        <taxon>Thioalkalivibrio</taxon>
    </lineage>
</organism>
<dbReference type="EMBL" id="CP001339">
    <property type="protein sequence ID" value="ACL73355.1"/>
    <property type="molecule type" value="Genomic_DNA"/>
</dbReference>
<evidence type="ECO:0000313" key="13">
    <source>
        <dbReference type="EMBL" id="ACL73355.1"/>
    </source>
</evidence>
<evidence type="ECO:0000256" key="2">
    <source>
        <dbReference type="ARBA" id="ARBA00005019"/>
    </source>
</evidence>
<dbReference type="STRING" id="396588.Tgr7_2275"/>
<dbReference type="eggNOG" id="COG1057">
    <property type="taxonomic scope" value="Bacteria"/>
</dbReference>
<dbReference type="InterPro" id="IPR014729">
    <property type="entry name" value="Rossmann-like_a/b/a_fold"/>
</dbReference>
<accession>B8GV09</accession>
<protein>
    <recommendedName>
        <fullName evidence="11">Probable nicotinate-nucleotide adenylyltransferase</fullName>
        <ecNumber evidence="11">2.7.7.18</ecNumber>
    </recommendedName>
    <alternativeName>
        <fullName evidence="11">Deamido-NAD(+) diphosphorylase</fullName>
    </alternativeName>
    <alternativeName>
        <fullName evidence="11">Deamido-NAD(+) pyrophosphorylase</fullName>
    </alternativeName>
    <alternativeName>
        <fullName evidence="11">Nicotinate mononucleotide adenylyltransferase</fullName>
        <shortName evidence="11">NaMN adenylyltransferase</shortName>
    </alternativeName>
</protein>
<dbReference type="EC" id="2.7.7.18" evidence="11"/>
<evidence type="ECO:0000256" key="1">
    <source>
        <dbReference type="ARBA" id="ARBA00002324"/>
    </source>
</evidence>
<evidence type="ECO:0000256" key="4">
    <source>
        <dbReference type="ARBA" id="ARBA00022642"/>
    </source>
</evidence>
<dbReference type="GO" id="GO:0009435">
    <property type="term" value="P:NAD+ biosynthetic process"/>
    <property type="evidence" value="ECO:0007669"/>
    <property type="project" value="UniProtKB-UniRule"/>
</dbReference>
<evidence type="ECO:0000259" key="12">
    <source>
        <dbReference type="Pfam" id="PF01467"/>
    </source>
</evidence>
<keyword evidence="8 11" id="KW-0067">ATP-binding</keyword>
<comment type="pathway">
    <text evidence="2 11">Cofactor biosynthesis; NAD(+) biosynthesis; deamido-NAD(+) from nicotinate D-ribonucleotide: step 1/1.</text>
</comment>
<evidence type="ECO:0000256" key="5">
    <source>
        <dbReference type="ARBA" id="ARBA00022679"/>
    </source>
</evidence>
<dbReference type="Pfam" id="PF01467">
    <property type="entry name" value="CTP_transf_like"/>
    <property type="match status" value="1"/>
</dbReference>
<dbReference type="InterPro" id="IPR004821">
    <property type="entry name" value="Cyt_trans-like"/>
</dbReference>